<reference evidence="2" key="1">
    <citation type="submission" date="2014-09" db="EMBL/GenBank/DDBJ databases">
        <authorList>
            <person name="Magalhaes I.L.F."/>
            <person name="Oliveira U."/>
            <person name="Santos F.R."/>
            <person name="Vidigal T.H.D.A."/>
            <person name="Brescovit A.D."/>
            <person name="Santos A.J."/>
        </authorList>
    </citation>
    <scope>NUCLEOTIDE SEQUENCE</scope>
    <source>
        <tissue evidence="2">Shoot tissue taken approximately 20 cm above the soil surface</tissue>
    </source>
</reference>
<keyword evidence="1" id="KW-0812">Transmembrane</keyword>
<keyword evidence="1" id="KW-0472">Membrane</keyword>
<evidence type="ECO:0000256" key="1">
    <source>
        <dbReference type="SAM" id="Phobius"/>
    </source>
</evidence>
<protein>
    <submittedName>
        <fullName evidence="2">Uncharacterized protein</fullName>
    </submittedName>
</protein>
<organism evidence="2">
    <name type="scientific">Arundo donax</name>
    <name type="common">Giant reed</name>
    <name type="synonym">Donax arundinaceus</name>
    <dbReference type="NCBI Taxonomy" id="35708"/>
    <lineage>
        <taxon>Eukaryota</taxon>
        <taxon>Viridiplantae</taxon>
        <taxon>Streptophyta</taxon>
        <taxon>Embryophyta</taxon>
        <taxon>Tracheophyta</taxon>
        <taxon>Spermatophyta</taxon>
        <taxon>Magnoliopsida</taxon>
        <taxon>Liliopsida</taxon>
        <taxon>Poales</taxon>
        <taxon>Poaceae</taxon>
        <taxon>PACMAD clade</taxon>
        <taxon>Arundinoideae</taxon>
        <taxon>Arundineae</taxon>
        <taxon>Arundo</taxon>
    </lineage>
</organism>
<reference evidence="2" key="2">
    <citation type="journal article" date="2015" name="Data Brief">
        <title>Shoot transcriptome of the giant reed, Arundo donax.</title>
        <authorList>
            <person name="Barrero R.A."/>
            <person name="Guerrero F.D."/>
            <person name="Moolhuijzen P."/>
            <person name="Goolsby J.A."/>
            <person name="Tidwell J."/>
            <person name="Bellgard S.E."/>
            <person name="Bellgard M.I."/>
        </authorList>
    </citation>
    <scope>NUCLEOTIDE SEQUENCE</scope>
    <source>
        <tissue evidence="2">Shoot tissue taken approximately 20 cm above the soil surface</tissue>
    </source>
</reference>
<accession>A0A0A9FUL1</accession>
<evidence type="ECO:0000313" key="2">
    <source>
        <dbReference type="EMBL" id="JAE14001.1"/>
    </source>
</evidence>
<keyword evidence="1" id="KW-1133">Transmembrane helix</keyword>
<feature type="transmembrane region" description="Helical" evidence="1">
    <location>
        <begin position="23"/>
        <end position="40"/>
    </location>
</feature>
<dbReference type="EMBL" id="GBRH01183895">
    <property type="protein sequence ID" value="JAE14001.1"/>
    <property type="molecule type" value="Transcribed_RNA"/>
</dbReference>
<sequence>MLIASISDDVQFENFMVNHFKSAASWWVCIMYLEALRFFTQARKCFMALFYKANLQLALLRMATFPNSKRPFKCL</sequence>
<dbReference type="AlphaFoldDB" id="A0A0A9FUL1"/>
<proteinExistence type="predicted"/>
<name>A0A0A9FUL1_ARUDO</name>